<name>A0A7S3V850_9STRA</name>
<evidence type="ECO:0000256" key="1">
    <source>
        <dbReference type="SAM" id="MobiDB-lite"/>
    </source>
</evidence>
<protein>
    <submittedName>
        <fullName evidence="2">Uncharacterized protein</fullName>
    </submittedName>
</protein>
<dbReference type="EMBL" id="HBIO01009790">
    <property type="protein sequence ID" value="CAE0462728.1"/>
    <property type="molecule type" value="Transcribed_RNA"/>
</dbReference>
<accession>A0A7S3V850</accession>
<evidence type="ECO:0000313" key="2">
    <source>
        <dbReference type="EMBL" id="CAE0462728.1"/>
    </source>
</evidence>
<gene>
    <name evidence="2" type="ORF">CDEB00056_LOCUS7569</name>
</gene>
<feature type="region of interest" description="Disordered" evidence="1">
    <location>
        <begin position="92"/>
        <end position="155"/>
    </location>
</feature>
<proteinExistence type="predicted"/>
<feature type="region of interest" description="Disordered" evidence="1">
    <location>
        <begin position="1"/>
        <end position="35"/>
    </location>
</feature>
<feature type="compositionally biased region" description="Polar residues" evidence="1">
    <location>
        <begin position="15"/>
        <end position="35"/>
    </location>
</feature>
<dbReference type="AlphaFoldDB" id="A0A7S3V850"/>
<feature type="compositionally biased region" description="Gly residues" evidence="1">
    <location>
        <begin position="118"/>
        <end position="136"/>
    </location>
</feature>
<organism evidence="2">
    <name type="scientific">Chaetoceros debilis</name>
    <dbReference type="NCBI Taxonomy" id="122233"/>
    <lineage>
        <taxon>Eukaryota</taxon>
        <taxon>Sar</taxon>
        <taxon>Stramenopiles</taxon>
        <taxon>Ochrophyta</taxon>
        <taxon>Bacillariophyta</taxon>
        <taxon>Coscinodiscophyceae</taxon>
        <taxon>Chaetocerotophycidae</taxon>
        <taxon>Chaetocerotales</taxon>
        <taxon>Chaetocerotaceae</taxon>
        <taxon>Chaetoceros</taxon>
    </lineage>
</organism>
<reference evidence="2" key="1">
    <citation type="submission" date="2021-01" db="EMBL/GenBank/DDBJ databases">
        <authorList>
            <person name="Corre E."/>
            <person name="Pelletier E."/>
            <person name="Niang G."/>
            <person name="Scheremetjew M."/>
            <person name="Finn R."/>
            <person name="Kale V."/>
            <person name="Holt S."/>
            <person name="Cochrane G."/>
            <person name="Meng A."/>
            <person name="Brown T."/>
            <person name="Cohen L."/>
        </authorList>
    </citation>
    <scope>NUCLEOTIDE SEQUENCE</scope>
    <source>
        <strain evidence="2">MM31A-1</strain>
    </source>
</reference>
<sequence>MGKFSSIPAGDQDNSESTSFNDEIGEITSSGRSNILENTKERLSNAAHSVKNFAKDPKGSIKYNYADPKSIKYAMGVLLLLLVTIVAIVSTGSSGSSSSNETDKNALMDSNNASSNSGGDGSGNSGGSGSGSGSGSGKNPKPTPPSPTSSSSAPWEPVLVNNAVLESILDLLDTTKGEMTFPSRIERDVTYLQRTYVTTQTNSTEYDDEDNVVGTTSILEAFVEFDNIMTVKDTKMAGELIEYEVTRFATEIVNAEGEDYSLDSKEGGDMDDMTELFFNDVIGRLSTIRLNKYGKVEYTSDEEEYLESLEEIAPGMSAYEQFEQTERMAGSLPLTAVKPEDTWELKMDVKGLEFNGSMKFLGYATYGGVEVAVVEVNAVVIVEEFDQYYEEEPDEDDDLAGRNRNLKLTSKSESSKGLKLNLSKSERQNLVRQVLERRRKMEGEYYYNNATESEDPAYYEADDDTESEDPAYYEADGGEYYNSTDAEMMAFSGMEDGIIMRDATMAGLMFWDTQHAFPRWALHELSMLIEISNPFEPGEVIEIPSYQQVEMYMELK</sequence>